<name>A0A8S5V282_9CAUD</name>
<proteinExistence type="predicted"/>
<reference evidence="1" key="1">
    <citation type="journal article" date="2021" name="Proc. Natl. Acad. Sci. U.S.A.">
        <title>A Catalog of Tens of Thousands of Viruses from Human Metagenomes Reveals Hidden Associations with Chronic Diseases.</title>
        <authorList>
            <person name="Tisza M.J."/>
            <person name="Buck C.B."/>
        </authorList>
    </citation>
    <scope>NUCLEOTIDE SEQUENCE</scope>
    <source>
        <strain evidence="1">CtJ2i1</strain>
    </source>
</reference>
<protein>
    <submittedName>
        <fullName evidence="1">Uncharacterized protein</fullName>
    </submittedName>
</protein>
<sequence>MNVKVYVDKIKKWVQISSDEVLDVNKNLSDLKDKEAAITNLGLYEKFISKEALESGFLPDVFTPDNIVTDSTHQFVTDEEKNKWNNKLNAPVPMQDHLANNQIGYDSVNSKFYIGLNNQNVLLGGSSCFDNIIVVNGFFSGNSQPTVIRNNKFNEAGQLITPVFVDVQCVEYTAGDLGEVSVSYTADAVSIYNTGSFTGSFQCLIVYPLGSVNE</sequence>
<evidence type="ECO:0000313" key="1">
    <source>
        <dbReference type="EMBL" id="DAG00723.1"/>
    </source>
</evidence>
<dbReference type="EMBL" id="BK016182">
    <property type="protein sequence ID" value="DAG00723.1"/>
    <property type="molecule type" value="Genomic_DNA"/>
</dbReference>
<organism evidence="1">
    <name type="scientific">Myoviridae sp. ctJ2i1</name>
    <dbReference type="NCBI Taxonomy" id="2825079"/>
    <lineage>
        <taxon>Viruses</taxon>
        <taxon>Duplodnaviria</taxon>
        <taxon>Heunggongvirae</taxon>
        <taxon>Uroviricota</taxon>
        <taxon>Caudoviricetes</taxon>
    </lineage>
</organism>
<accession>A0A8S5V282</accession>